<dbReference type="STRING" id="1834516.BL253_25730"/>
<dbReference type="AlphaFoldDB" id="A0A1V2I564"/>
<dbReference type="InterPro" id="IPR021527">
    <property type="entry name" value="DUF2795"/>
</dbReference>
<proteinExistence type="predicted"/>
<dbReference type="RefSeq" id="WP_076819954.1">
    <property type="nucleotide sequence ID" value="NZ_MOMC01000053.1"/>
</dbReference>
<feature type="region of interest" description="Disordered" evidence="1">
    <location>
        <begin position="1"/>
        <end position="66"/>
    </location>
</feature>
<organism evidence="2 3">
    <name type="scientific">Pseudofrankia asymbiotica</name>
    <dbReference type="NCBI Taxonomy" id="1834516"/>
    <lineage>
        <taxon>Bacteria</taxon>
        <taxon>Bacillati</taxon>
        <taxon>Actinomycetota</taxon>
        <taxon>Actinomycetes</taxon>
        <taxon>Frankiales</taxon>
        <taxon>Frankiaceae</taxon>
        <taxon>Pseudofrankia</taxon>
    </lineage>
</organism>
<evidence type="ECO:0000313" key="3">
    <source>
        <dbReference type="Proteomes" id="UP000188929"/>
    </source>
</evidence>
<feature type="compositionally biased region" description="Basic and acidic residues" evidence="1">
    <location>
        <begin position="26"/>
        <end position="37"/>
    </location>
</feature>
<keyword evidence="3" id="KW-1185">Reference proteome</keyword>
<dbReference type="OrthoDB" id="5519961at2"/>
<comment type="caution">
    <text evidence="2">The sequence shown here is derived from an EMBL/GenBank/DDBJ whole genome shotgun (WGS) entry which is preliminary data.</text>
</comment>
<evidence type="ECO:0000313" key="2">
    <source>
        <dbReference type="EMBL" id="ONH26144.1"/>
    </source>
</evidence>
<protein>
    <recommendedName>
        <fullName evidence="4">DUF2795 domain-containing protein</fullName>
    </recommendedName>
</protein>
<gene>
    <name evidence="2" type="ORF">BL253_25730</name>
</gene>
<sequence length="138" mass="15263">MDRGSAKHGPQLDEAMAGEVRGYVRARRDPRAVEWKSPEPPTDDVPEAIDRRDGIGRGSAPPGMSLTDVEERSELARLLGRAVFPARRDEVLDHLRGQNAPDHIVEEIRAAPADALFGSLGELWRALHDGAHVEARRY</sequence>
<dbReference type="Proteomes" id="UP000188929">
    <property type="component" value="Unassembled WGS sequence"/>
</dbReference>
<dbReference type="Pfam" id="PF11387">
    <property type="entry name" value="DUF2795"/>
    <property type="match status" value="1"/>
</dbReference>
<reference evidence="3" key="1">
    <citation type="submission" date="2016-10" db="EMBL/GenBank/DDBJ databases">
        <title>Frankia sp. NRRL B-16386 Genome sequencing.</title>
        <authorList>
            <person name="Ghodhbane-Gtari F."/>
            <person name="Swanson E."/>
            <person name="Gueddou A."/>
            <person name="Hezbri K."/>
            <person name="Ktari K."/>
            <person name="Nouioui I."/>
            <person name="Morris K."/>
            <person name="Simpson S."/>
            <person name="Abebe-Akele F."/>
            <person name="Thomas K."/>
            <person name="Gtari M."/>
            <person name="Tisa L.S."/>
        </authorList>
    </citation>
    <scope>NUCLEOTIDE SEQUENCE [LARGE SCALE GENOMIC DNA]</scope>
    <source>
        <strain evidence="3">NRRL B-16386</strain>
    </source>
</reference>
<evidence type="ECO:0008006" key="4">
    <source>
        <dbReference type="Google" id="ProtNLM"/>
    </source>
</evidence>
<dbReference type="EMBL" id="MOMC01000053">
    <property type="protein sequence ID" value="ONH26144.1"/>
    <property type="molecule type" value="Genomic_DNA"/>
</dbReference>
<name>A0A1V2I564_9ACTN</name>
<accession>A0A1V2I564</accession>
<evidence type="ECO:0000256" key="1">
    <source>
        <dbReference type="SAM" id="MobiDB-lite"/>
    </source>
</evidence>